<name>W2TQQ6_NECAM</name>
<keyword evidence="2" id="KW-1185">Reference proteome</keyword>
<dbReference type="AlphaFoldDB" id="W2TQQ6"/>
<proteinExistence type="predicted"/>
<organism evidence="1 2">
    <name type="scientific">Necator americanus</name>
    <name type="common">Human hookworm</name>
    <dbReference type="NCBI Taxonomy" id="51031"/>
    <lineage>
        <taxon>Eukaryota</taxon>
        <taxon>Metazoa</taxon>
        <taxon>Ecdysozoa</taxon>
        <taxon>Nematoda</taxon>
        <taxon>Chromadorea</taxon>
        <taxon>Rhabditida</taxon>
        <taxon>Rhabditina</taxon>
        <taxon>Rhabditomorpha</taxon>
        <taxon>Strongyloidea</taxon>
        <taxon>Ancylostomatidae</taxon>
        <taxon>Bunostominae</taxon>
        <taxon>Necator</taxon>
    </lineage>
</organism>
<evidence type="ECO:0000313" key="2">
    <source>
        <dbReference type="Proteomes" id="UP000053676"/>
    </source>
</evidence>
<accession>W2TQQ6</accession>
<dbReference type="KEGG" id="nai:NECAME_17485"/>
<dbReference type="Proteomes" id="UP000053676">
    <property type="component" value="Unassembled WGS sequence"/>
</dbReference>
<sequence length="68" mass="8224">MTRRPMTMAVRDHNDGVFKRRRDEHHVKVLHEFTETNKENRFQILAGHRAKHNHRQRFLHGIVTGDEK</sequence>
<reference evidence="2" key="1">
    <citation type="journal article" date="2014" name="Nat. Genet.">
        <title>Genome of the human hookworm Necator americanus.</title>
        <authorList>
            <person name="Tang Y.T."/>
            <person name="Gao X."/>
            <person name="Rosa B.A."/>
            <person name="Abubucker S."/>
            <person name="Hallsworth-Pepin K."/>
            <person name="Martin J."/>
            <person name="Tyagi R."/>
            <person name="Heizer E."/>
            <person name="Zhang X."/>
            <person name="Bhonagiri-Palsikar V."/>
            <person name="Minx P."/>
            <person name="Warren W.C."/>
            <person name="Wang Q."/>
            <person name="Zhan B."/>
            <person name="Hotez P.J."/>
            <person name="Sternberg P.W."/>
            <person name="Dougall A."/>
            <person name="Gaze S.T."/>
            <person name="Mulvenna J."/>
            <person name="Sotillo J."/>
            <person name="Ranganathan S."/>
            <person name="Rabelo E.M."/>
            <person name="Wilson R.K."/>
            <person name="Felgner P.L."/>
            <person name="Bethony J."/>
            <person name="Hawdon J.M."/>
            <person name="Gasser R.B."/>
            <person name="Loukas A."/>
            <person name="Mitreva M."/>
        </authorList>
    </citation>
    <scope>NUCLEOTIDE SEQUENCE [LARGE SCALE GENOMIC DNA]</scope>
</reference>
<evidence type="ECO:0000313" key="1">
    <source>
        <dbReference type="EMBL" id="ETN83352.1"/>
    </source>
</evidence>
<dbReference type="EMBL" id="KI658223">
    <property type="protein sequence ID" value="ETN83352.1"/>
    <property type="molecule type" value="Genomic_DNA"/>
</dbReference>
<protein>
    <submittedName>
        <fullName evidence="1">Uncharacterized protein</fullName>
    </submittedName>
</protein>
<gene>
    <name evidence="1" type="ORF">NECAME_17485</name>
</gene>